<feature type="repeat" description="TPR" evidence="2">
    <location>
        <begin position="542"/>
        <end position="575"/>
    </location>
</feature>
<dbReference type="PROSITE" id="PS50005">
    <property type="entry name" value="TPR"/>
    <property type="match status" value="1"/>
</dbReference>
<keyword evidence="2" id="KW-0802">TPR repeat</keyword>
<dbReference type="Gene3D" id="1.25.40.10">
    <property type="entry name" value="Tetratricopeptide repeat domain"/>
    <property type="match status" value="5"/>
</dbReference>
<dbReference type="SMART" id="SM00028">
    <property type="entry name" value="TPR"/>
    <property type="match status" value="8"/>
</dbReference>
<feature type="domain" description="Outer membrane lipoprotein BamD-like" evidence="3">
    <location>
        <begin position="504"/>
        <end position="575"/>
    </location>
</feature>
<keyword evidence="1" id="KW-0732">Signal</keyword>
<dbReference type="Pfam" id="PF13432">
    <property type="entry name" value="TPR_16"/>
    <property type="match status" value="2"/>
</dbReference>
<sequence length="577" mass="65935">RIAECKLNLGDWNAFGKELRKLEKKVKGTYLEPEVYIYEALYYSLNGDLEKANSFLEKTEGFRDYKNSSRTLFLRGIIAYKRGNYREAIKFFEKTDYSFAMLYEARAFALLREPDQSIYVYRRLLSNPENSIDEGIIRFGIVEALFIYGDYSATQIEAEGFLKDFPDHTLTDYVKYMDGVAKYKKGNYDNAIKILLPLTQRDYFEFKDLASYFTGSAKLKTGDIDGAIEYLQRARTGSSVELDEICFLKLAQAYLLKGDISDLEVISSQFASLFEGGKYGGIGYYIKGATNLLQEEREDAIESFLYIVDNYPSSIFRFPAAAYLIYTYLSSGKTEKAISFSNTIVEDLTSSSNIWAGWALLVRAEALYRKGEISKAENIYLHIKQNFKDRLLLGHAKCGLGWCFLSEKRYNEAHNVLHEVANLYSDTTLLIQSHYGLGIVYFNSGNYKEAFKEFAALAKTFHGHSIEPWALLYKGLSLYALKAYGDAVKTWEYVVSNFGNTEAAEEAAYRAADTYNKAAEYDKSIALLNWLLDHFPSGKRAARAQLLLAQNYFNKKEYDTAIQEYAKFLVTFPESEL</sequence>
<dbReference type="EMBL" id="DRTX01000201">
    <property type="protein sequence ID" value="HHF53487.1"/>
    <property type="molecule type" value="Genomic_DNA"/>
</dbReference>
<comment type="caution">
    <text evidence="4">The sequence shown here is derived from an EMBL/GenBank/DDBJ whole genome shotgun (WGS) entry which is preliminary data.</text>
</comment>
<dbReference type="AlphaFoldDB" id="A0A7V5HNL7"/>
<dbReference type="PANTHER" id="PTHR12558:SF13">
    <property type="entry name" value="CELL DIVISION CYCLE PROTEIN 27 HOMOLOG"/>
    <property type="match status" value="1"/>
</dbReference>
<feature type="non-terminal residue" evidence="4">
    <location>
        <position position="1"/>
    </location>
</feature>
<evidence type="ECO:0000259" key="3">
    <source>
        <dbReference type="Pfam" id="PF13525"/>
    </source>
</evidence>
<protein>
    <submittedName>
        <fullName evidence="4">Outer membrane protein assembly factor BamD</fullName>
    </submittedName>
</protein>
<accession>A0A7V5HNL7</accession>
<dbReference type="PANTHER" id="PTHR12558">
    <property type="entry name" value="CELL DIVISION CYCLE 16,23,27"/>
    <property type="match status" value="1"/>
</dbReference>
<dbReference type="Pfam" id="PF13525">
    <property type="entry name" value="YfiO"/>
    <property type="match status" value="1"/>
</dbReference>
<organism evidence="4">
    <name type="scientific">candidate division WOR-3 bacterium</name>
    <dbReference type="NCBI Taxonomy" id="2052148"/>
    <lineage>
        <taxon>Bacteria</taxon>
        <taxon>Bacteria division WOR-3</taxon>
    </lineage>
</organism>
<name>A0A7V5HNL7_UNCW3</name>
<gene>
    <name evidence="4" type="primary">bamD</name>
    <name evidence="4" type="ORF">ENL43_03885</name>
</gene>
<evidence type="ECO:0000313" key="4">
    <source>
        <dbReference type="EMBL" id="HHF53487.1"/>
    </source>
</evidence>
<reference evidence="4" key="1">
    <citation type="journal article" date="2020" name="mSystems">
        <title>Genome- and Community-Level Interaction Insights into Carbon Utilization and Element Cycling Functions of Hydrothermarchaeota in Hydrothermal Sediment.</title>
        <authorList>
            <person name="Zhou Z."/>
            <person name="Liu Y."/>
            <person name="Xu W."/>
            <person name="Pan J."/>
            <person name="Luo Z.H."/>
            <person name="Li M."/>
        </authorList>
    </citation>
    <scope>NUCLEOTIDE SEQUENCE [LARGE SCALE GENOMIC DNA]</scope>
    <source>
        <strain evidence="4">HyVt-96</strain>
    </source>
</reference>
<dbReference type="InterPro" id="IPR019734">
    <property type="entry name" value="TPR_rpt"/>
</dbReference>
<dbReference type="InterPro" id="IPR039565">
    <property type="entry name" value="BamD-like"/>
</dbReference>
<evidence type="ECO:0000256" key="1">
    <source>
        <dbReference type="ARBA" id="ARBA00022729"/>
    </source>
</evidence>
<evidence type="ECO:0000256" key="2">
    <source>
        <dbReference type="PROSITE-ProRule" id="PRU00339"/>
    </source>
</evidence>
<dbReference type="SUPFAM" id="SSF48452">
    <property type="entry name" value="TPR-like"/>
    <property type="match status" value="4"/>
</dbReference>
<proteinExistence type="predicted"/>
<dbReference type="InterPro" id="IPR011990">
    <property type="entry name" value="TPR-like_helical_dom_sf"/>
</dbReference>
<feature type="non-terminal residue" evidence="4">
    <location>
        <position position="577"/>
    </location>
</feature>
<dbReference type="Proteomes" id="UP000886050">
    <property type="component" value="Unassembled WGS sequence"/>
</dbReference>